<dbReference type="InterPro" id="IPR003171">
    <property type="entry name" value="Mehydrof_redctse-like"/>
</dbReference>
<comment type="pathway">
    <text evidence="2 12">One-carbon metabolism; tetrahydrofolate interconversion.</text>
</comment>
<dbReference type="GO" id="GO:0071949">
    <property type="term" value="F:FAD binding"/>
    <property type="evidence" value="ECO:0007669"/>
    <property type="project" value="TreeGrafter"/>
</dbReference>
<evidence type="ECO:0000313" key="14">
    <source>
        <dbReference type="Proteomes" id="UP000028401"/>
    </source>
</evidence>
<dbReference type="EC" id="1.5.1.54" evidence="12"/>
<dbReference type="RefSeq" id="WP_042748282.1">
    <property type="nucleotide sequence ID" value="NZ_AZSI01000046.1"/>
</dbReference>
<keyword evidence="8" id="KW-0520">NAD</keyword>
<evidence type="ECO:0000256" key="7">
    <source>
        <dbReference type="ARBA" id="ARBA00023002"/>
    </source>
</evidence>
<dbReference type="InterPro" id="IPR004620">
    <property type="entry name" value="MTHF_reductase_bac"/>
</dbReference>
<dbReference type="PANTHER" id="PTHR45754">
    <property type="entry name" value="METHYLENETETRAHYDROFOLATE REDUCTASE"/>
    <property type="match status" value="1"/>
</dbReference>
<accession>A0A084AAZ7</accession>
<dbReference type="Proteomes" id="UP000028401">
    <property type="component" value="Unassembled WGS sequence"/>
</dbReference>
<evidence type="ECO:0000256" key="6">
    <source>
        <dbReference type="ARBA" id="ARBA00022827"/>
    </source>
</evidence>
<evidence type="ECO:0000256" key="5">
    <source>
        <dbReference type="ARBA" id="ARBA00022630"/>
    </source>
</evidence>
<dbReference type="PATRIC" id="fig|1415168.3.peg.1432"/>
<comment type="caution">
    <text evidence="13">The sequence shown here is derived from an EMBL/GenBank/DDBJ whole genome shotgun (WGS) entry which is preliminary data.</text>
</comment>
<evidence type="ECO:0000256" key="9">
    <source>
        <dbReference type="ARBA" id="ARBA00023167"/>
    </source>
</evidence>
<dbReference type="Gene3D" id="3.20.20.220">
    <property type="match status" value="1"/>
</dbReference>
<comment type="cofactor">
    <cofactor evidence="1 12">
        <name>FAD</name>
        <dbReference type="ChEBI" id="CHEBI:57692"/>
    </cofactor>
</comment>
<organism evidence="13 14">
    <name type="scientific">Lactococcus cremoris subsp. cremoris GE214</name>
    <dbReference type="NCBI Taxonomy" id="1415168"/>
    <lineage>
        <taxon>Bacteria</taxon>
        <taxon>Bacillati</taxon>
        <taxon>Bacillota</taxon>
        <taxon>Bacilli</taxon>
        <taxon>Lactobacillales</taxon>
        <taxon>Streptococcaceae</taxon>
        <taxon>Lactococcus</taxon>
        <taxon>Lactococcus cremoris subsp. cremoris</taxon>
    </lineage>
</organism>
<dbReference type="GO" id="GO:0035999">
    <property type="term" value="P:tetrahydrofolate interconversion"/>
    <property type="evidence" value="ECO:0007669"/>
    <property type="project" value="UniProtKB-UniPathway"/>
</dbReference>
<keyword evidence="6 12" id="KW-0274">FAD</keyword>
<keyword evidence="4" id="KW-0028">Amino-acid biosynthesis</keyword>
<dbReference type="EMBL" id="AZSI01000046">
    <property type="protein sequence ID" value="KEY62476.1"/>
    <property type="molecule type" value="Genomic_DNA"/>
</dbReference>
<evidence type="ECO:0000256" key="8">
    <source>
        <dbReference type="ARBA" id="ARBA00023027"/>
    </source>
</evidence>
<dbReference type="InterPro" id="IPR029041">
    <property type="entry name" value="FAD-linked_oxidoreductase-like"/>
</dbReference>
<evidence type="ECO:0000256" key="12">
    <source>
        <dbReference type="RuleBase" id="RU003862"/>
    </source>
</evidence>
<keyword evidence="9" id="KW-0486">Methionine biosynthesis</keyword>
<evidence type="ECO:0000256" key="2">
    <source>
        <dbReference type="ARBA" id="ARBA00004777"/>
    </source>
</evidence>
<gene>
    <name evidence="13" type="ORF">U725_01361</name>
</gene>
<evidence type="ECO:0000256" key="4">
    <source>
        <dbReference type="ARBA" id="ARBA00022605"/>
    </source>
</evidence>
<dbReference type="GO" id="GO:0005829">
    <property type="term" value="C:cytosol"/>
    <property type="evidence" value="ECO:0007669"/>
    <property type="project" value="InterPro"/>
</dbReference>
<keyword evidence="7 12" id="KW-0560">Oxidoreductase</keyword>
<dbReference type="GO" id="GO:0106312">
    <property type="term" value="F:methylenetetrahydrofolate reductase (NADH) activity"/>
    <property type="evidence" value="ECO:0007669"/>
    <property type="project" value="UniProtKB-EC"/>
</dbReference>
<name>A0A084AAZ7_LACLC</name>
<keyword evidence="5 12" id="KW-0285">Flavoprotein</keyword>
<dbReference type="PANTHER" id="PTHR45754:SF3">
    <property type="entry name" value="METHYLENETETRAHYDROFOLATE REDUCTASE (NADPH)"/>
    <property type="match status" value="1"/>
</dbReference>
<dbReference type="CDD" id="cd00537">
    <property type="entry name" value="MTHFR"/>
    <property type="match status" value="1"/>
</dbReference>
<evidence type="ECO:0000256" key="10">
    <source>
        <dbReference type="ARBA" id="ARBA00034478"/>
    </source>
</evidence>
<evidence type="ECO:0000256" key="11">
    <source>
        <dbReference type="ARBA" id="ARBA00048628"/>
    </source>
</evidence>
<sequence>MTSDSKILSFEVFPPTTQVGSSHLVKTLDSLRALSPDFISVTCSNNNYENIADTTIKFADYVNNTLNIPAVAHLPAAYLDKTQVIEILERLREKQIMKVLALRGDISDEATKKDFKYASDLVKFIKDYDSSFEVLGACYPDVHPESINRISDFHYLKEKVDSGADKLITQLFFDNNSFYDFQERCAIAEINVPILAGIMPVINRNQILRLLKNCNTPLPAKFIRILEKYEHNPVALRDAGIAYAIDQIVDLVTEDVAGIHLYTMNNSETARSIHSSISSLFKINT</sequence>
<dbReference type="UniPathway" id="UPA00193"/>
<evidence type="ECO:0000313" key="13">
    <source>
        <dbReference type="EMBL" id="KEY62476.1"/>
    </source>
</evidence>
<reference evidence="13 14" key="1">
    <citation type="submission" date="2014-06" db="EMBL/GenBank/DDBJ databases">
        <title>Draft genome sequence of the putrescine producing strain Lactococcus lactis subsp cremoris GE214.</title>
        <authorList>
            <person name="Ladero V."/>
            <person name="Linares D.M."/>
            <person name="del Rio B."/>
            <person name="Mayo B."/>
            <person name="Martin M.C."/>
            <person name="Fernandez M."/>
            <person name="Alvarez M.A."/>
        </authorList>
    </citation>
    <scope>NUCLEOTIDE SEQUENCE [LARGE SCALE GENOMIC DNA]</scope>
    <source>
        <strain evidence="13 14">GE214</strain>
    </source>
</reference>
<dbReference type="NCBIfam" id="TIGR00676">
    <property type="entry name" value="fadh2"/>
    <property type="match status" value="1"/>
</dbReference>
<evidence type="ECO:0000256" key="1">
    <source>
        <dbReference type="ARBA" id="ARBA00001974"/>
    </source>
</evidence>
<comment type="pathway">
    <text evidence="10">Amino-acid biosynthesis; L-methionine biosynthesis via de novo pathway.</text>
</comment>
<comment type="similarity">
    <text evidence="3 12">Belongs to the methylenetetrahydrofolate reductase family.</text>
</comment>
<dbReference type="GO" id="GO:0009086">
    <property type="term" value="P:methionine biosynthetic process"/>
    <property type="evidence" value="ECO:0007669"/>
    <property type="project" value="UniProtKB-KW"/>
</dbReference>
<dbReference type="SUPFAM" id="SSF51730">
    <property type="entry name" value="FAD-linked oxidoreductase"/>
    <property type="match status" value="1"/>
</dbReference>
<proteinExistence type="inferred from homology"/>
<evidence type="ECO:0000256" key="3">
    <source>
        <dbReference type="ARBA" id="ARBA00006743"/>
    </source>
</evidence>
<protein>
    <recommendedName>
        <fullName evidence="12">Methylenetetrahydrofolate reductase</fullName>
        <ecNumber evidence="12">1.5.1.54</ecNumber>
    </recommendedName>
</protein>
<dbReference type="Pfam" id="PF02219">
    <property type="entry name" value="MTHFR"/>
    <property type="match status" value="1"/>
</dbReference>
<dbReference type="AlphaFoldDB" id="A0A084AAZ7"/>
<comment type="catalytic activity">
    <reaction evidence="11">
        <text>(6S)-5-methyl-5,6,7,8-tetrahydrofolate + NAD(+) = (6R)-5,10-methylene-5,6,7,8-tetrahydrofolate + NADH + H(+)</text>
        <dbReference type="Rhea" id="RHEA:19821"/>
        <dbReference type="ChEBI" id="CHEBI:15378"/>
        <dbReference type="ChEBI" id="CHEBI:15636"/>
        <dbReference type="ChEBI" id="CHEBI:18608"/>
        <dbReference type="ChEBI" id="CHEBI:57540"/>
        <dbReference type="ChEBI" id="CHEBI:57945"/>
        <dbReference type="EC" id="1.5.1.54"/>
    </reaction>
    <physiologicalReaction direction="right-to-left" evidence="11">
        <dbReference type="Rhea" id="RHEA:19823"/>
    </physiologicalReaction>
</comment>